<reference evidence="2 3" key="1">
    <citation type="submission" date="2016-10" db="EMBL/GenBank/DDBJ databases">
        <authorList>
            <person name="de Groot N.N."/>
        </authorList>
    </citation>
    <scope>NUCLEOTIDE SEQUENCE [LARGE SCALE GENOMIC DNA]</scope>
    <source>
        <strain evidence="2 3">CGMCC 1.7031</strain>
    </source>
</reference>
<dbReference type="OrthoDB" id="1440073at2"/>
<dbReference type="Gene3D" id="3.10.450.50">
    <property type="match status" value="1"/>
</dbReference>
<dbReference type="InterPro" id="IPR032710">
    <property type="entry name" value="NTF2-like_dom_sf"/>
</dbReference>
<organism evidence="2 3">
    <name type="scientific">Flavobacterium caeni</name>
    <dbReference type="NCBI Taxonomy" id="490189"/>
    <lineage>
        <taxon>Bacteria</taxon>
        <taxon>Pseudomonadati</taxon>
        <taxon>Bacteroidota</taxon>
        <taxon>Flavobacteriia</taxon>
        <taxon>Flavobacteriales</taxon>
        <taxon>Flavobacteriaceae</taxon>
        <taxon>Flavobacterium</taxon>
    </lineage>
</organism>
<proteinExistence type="predicted"/>
<evidence type="ECO:0008006" key="4">
    <source>
        <dbReference type="Google" id="ProtNLM"/>
    </source>
</evidence>
<protein>
    <recommendedName>
        <fullName evidence="4">DUF4440 domain-containing protein</fullName>
    </recommendedName>
</protein>
<name>A0A1G5JUI1_9FLAO</name>
<dbReference type="STRING" id="490189.SAMN02927903_02888"/>
<gene>
    <name evidence="2" type="ORF">SAMN02927903_02888</name>
</gene>
<feature type="signal peptide" evidence="1">
    <location>
        <begin position="1"/>
        <end position="28"/>
    </location>
</feature>
<keyword evidence="1" id="KW-0732">Signal</keyword>
<feature type="chain" id="PRO_5011746346" description="DUF4440 domain-containing protein" evidence="1">
    <location>
        <begin position="29"/>
        <end position="171"/>
    </location>
</feature>
<evidence type="ECO:0000313" key="2">
    <source>
        <dbReference type="EMBL" id="SCY91510.1"/>
    </source>
</evidence>
<dbReference type="PROSITE" id="PS51257">
    <property type="entry name" value="PROKAR_LIPOPROTEIN"/>
    <property type="match status" value="1"/>
</dbReference>
<sequence>MKSKITILSAWCCLAVVLFSCNKKGAMAGDEPIDVTQIKNEIQAIENQFATAQSLGEIDGMTYYAEDATSYPYDRMPAVGRAAIHKDMKDEVARRPPGITKVTYVTNEVFPSSDGEQVVELGSYKISDSSSTLLFSGNFVALFVKRDGKYYCIRDMATSDRAKEVAETEKK</sequence>
<dbReference type="AlphaFoldDB" id="A0A1G5JUI1"/>
<keyword evidence="3" id="KW-1185">Reference proteome</keyword>
<dbReference type="Proteomes" id="UP000199354">
    <property type="component" value="Unassembled WGS sequence"/>
</dbReference>
<accession>A0A1G5JUI1</accession>
<dbReference type="RefSeq" id="WP_139149679.1">
    <property type="nucleotide sequence ID" value="NZ_FMVF01000016.1"/>
</dbReference>
<evidence type="ECO:0000256" key="1">
    <source>
        <dbReference type="SAM" id="SignalP"/>
    </source>
</evidence>
<dbReference type="EMBL" id="FMVF01000016">
    <property type="protein sequence ID" value="SCY91510.1"/>
    <property type="molecule type" value="Genomic_DNA"/>
</dbReference>
<evidence type="ECO:0000313" key="3">
    <source>
        <dbReference type="Proteomes" id="UP000199354"/>
    </source>
</evidence>
<dbReference type="SUPFAM" id="SSF54427">
    <property type="entry name" value="NTF2-like"/>
    <property type="match status" value="1"/>
</dbReference>